<evidence type="ECO:0000259" key="3">
    <source>
        <dbReference type="Pfam" id="PF25441"/>
    </source>
</evidence>
<dbReference type="PANTHER" id="PTHR11952">
    <property type="entry name" value="UDP- GLUCOSE PYROPHOSPHORYLASE"/>
    <property type="match status" value="1"/>
</dbReference>
<sequence length="855" mass="92710">MTVMWMMTHARAAPRVVAGDGARVGKVRARGRGVAAPSAFSASASASGRASRVRVRAVHDDIGVNANTSGVAASAAALSRFQVESTPKESASSEAEDAELAGLREALEDARAARDACIEISSVAASVDEAYSMKLRMIRQQPRVVRWISSGGALVKACEALSDRDKFMVYACVACGQAHVFSVDGKKEPSTKNARAVIKRALAVLGKVETFYDMMGGIVGYQCAALELCVEALTGEPAMLHSTVECDGLDCAGVPGEVTMLRPPGADLRANGGAFAATASRWGIEELPNMAEIYPLGGAGDRLGLEDPVTGESLPAAFLQYNGRPLIEGLFRDLTAREWLYYKLNGVHHKTPVAVMTSAAKGNHTRISNLLRDNNWYGRGEENFKLFEQPLVPVISLDAGQWVRKGLGKFKLKPGGHGAIWKLMYDEGVFDWLERRNRKGSIVRQITNPMAGTDTTLLSLAGVGVKGDKALGFASCERHIGASEGINVLVEKQNALTNTYSYGVSNIEYTELERLGLSDKPSDEGGKESAYPANTNVLYIGLNHIKDALMRTPRAAFPGMLINLTKPVLENGVKGGRLECSMQNIADALMRHSPERLGANDWDTLPTFVLFALRRRITSSAKKKRPPKSTNLAQTPDGSFLDLLRNASDLLVRCNVAHPLPDDYPVDDYLNLGPEFIWSTNPSIGPLWDVVEQKIQGGTIHKGSEVRLEIAEVEWRNVDINGALSVQASDLMGPIADGSVVFDDNKCGRCRLRNVKVINKGVDWKDASNVYWSASISRIERASIVIHGSGEFDAKDVTISGDVSYVVPSGKRLSLRPKEDGSIQETWDDIATPSWKYAYAFGDDDRVKLSLNEAR</sequence>
<dbReference type="AlphaFoldDB" id="A0A6T5YGD3"/>
<dbReference type="InterPro" id="IPR039741">
    <property type="entry name" value="UDP-sugar_pyrophosphorylase"/>
</dbReference>
<evidence type="ECO:0000313" key="4">
    <source>
        <dbReference type="EMBL" id="CAD8812265.1"/>
    </source>
</evidence>
<name>A0A6T5YGD3_9CHLO</name>
<accession>A0A6T5YGD3</accession>
<dbReference type="PANTHER" id="PTHR11952:SF14">
    <property type="entry name" value="UTP--GLUCOSE-1-PHOSPHATE URIDYLYLTRANSFERASE 3, CHLOROPLASTIC"/>
    <property type="match status" value="1"/>
</dbReference>
<dbReference type="EMBL" id="HBFO01004868">
    <property type="protein sequence ID" value="CAD8812265.1"/>
    <property type="molecule type" value="Transcribed_RNA"/>
</dbReference>
<dbReference type="GO" id="GO:0003977">
    <property type="term" value="F:UDP-N-acetylglucosamine diphosphorylase activity"/>
    <property type="evidence" value="ECO:0007669"/>
    <property type="project" value="TreeGrafter"/>
</dbReference>
<dbReference type="GO" id="GO:0006048">
    <property type="term" value="P:UDP-N-acetylglucosamine biosynthetic process"/>
    <property type="evidence" value="ECO:0007669"/>
    <property type="project" value="TreeGrafter"/>
</dbReference>
<evidence type="ECO:0000256" key="2">
    <source>
        <dbReference type="ARBA" id="ARBA00022695"/>
    </source>
</evidence>
<gene>
    <name evidence="4" type="ORF">OMED0930_LOCUS3359</name>
    <name evidence="5" type="ORF">OMED0930_LOCUS3360</name>
</gene>
<dbReference type="InterPro" id="IPR002618">
    <property type="entry name" value="UDPGP_fam"/>
</dbReference>
<dbReference type="InterPro" id="IPR057388">
    <property type="entry name" value="Hexapep_UGP3_C"/>
</dbReference>
<dbReference type="Gene3D" id="3.90.550.10">
    <property type="entry name" value="Spore Coat Polysaccharide Biosynthesis Protein SpsA, Chain A"/>
    <property type="match status" value="1"/>
</dbReference>
<protein>
    <recommendedName>
        <fullName evidence="3">UGP3-like C-terminal hexapeptide repeats domain-containing protein</fullName>
    </recommendedName>
</protein>
<proteinExistence type="predicted"/>
<keyword evidence="1" id="KW-0808">Transferase</keyword>
<organism evidence="4">
    <name type="scientific">Ostreococcus mediterraneus</name>
    <dbReference type="NCBI Taxonomy" id="1486918"/>
    <lineage>
        <taxon>Eukaryota</taxon>
        <taxon>Viridiplantae</taxon>
        <taxon>Chlorophyta</taxon>
        <taxon>Mamiellophyceae</taxon>
        <taxon>Mamiellales</taxon>
        <taxon>Bathycoccaceae</taxon>
        <taxon>Ostreococcus</taxon>
    </lineage>
</organism>
<feature type="domain" description="UGP3-like C-terminal hexapeptide repeats" evidence="3">
    <location>
        <begin position="695"/>
        <end position="851"/>
    </location>
</feature>
<dbReference type="InterPro" id="IPR029044">
    <property type="entry name" value="Nucleotide-diphossugar_trans"/>
</dbReference>
<evidence type="ECO:0000313" key="5">
    <source>
        <dbReference type="EMBL" id="CAD8812266.1"/>
    </source>
</evidence>
<dbReference type="Pfam" id="PF25441">
    <property type="entry name" value="Hexapep_UGP3_C"/>
    <property type="match status" value="1"/>
</dbReference>
<dbReference type="SUPFAM" id="SSF53448">
    <property type="entry name" value="Nucleotide-diphospho-sugar transferases"/>
    <property type="match status" value="1"/>
</dbReference>
<dbReference type="Pfam" id="PF01704">
    <property type="entry name" value="UDPGP"/>
    <property type="match status" value="1"/>
</dbReference>
<evidence type="ECO:0000256" key="1">
    <source>
        <dbReference type="ARBA" id="ARBA00022679"/>
    </source>
</evidence>
<reference evidence="4" key="1">
    <citation type="submission" date="2021-01" db="EMBL/GenBank/DDBJ databases">
        <authorList>
            <person name="Corre E."/>
            <person name="Pelletier E."/>
            <person name="Niang G."/>
            <person name="Scheremetjew M."/>
            <person name="Finn R."/>
            <person name="Kale V."/>
            <person name="Holt S."/>
            <person name="Cochrane G."/>
            <person name="Meng A."/>
            <person name="Brown T."/>
            <person name="Cohen L."/>
        </authorList>
    </citation>
    <scope>NUCLEOTIDE SEQUENCE</scope>
    <source>
        <strain evidence="4">Clade-D-RCC1621</strain>
    </source>
</reference>
<keyword evidence="2" id="KW-0548">Nucleotidyltransferase</keyword>
<dbReference type="EMBL" id="HBFO01004870">
    <property type="protein sequence ID" value="CAD8812266.1"/>
    <property type="molecule type" value="Transcribed_RNA"/>
</dbReference>